<feature type="transmembrane region" description="Helical" evidence="9">
    <location>
        <begin position="201"/>
        <end position="225"/>
    </location>
</feature>
<feature type="transmembrane region" description="Helical" evidence="9">
    <location>
        <begin position="135"/>
        <end position="156"/>
    </location>
</feature>
<evidence type="ECO:0000256" key="5">
    <source>
        <dbReference type="ARBA" id="ARBA00022692"/>
    </source>
</evidence>
<dbReference type="PANTHER" id="PTHR30330">
    <property type="entry name" value="AGSS FAMILY TRANSPORTER, SODIUM-ALANINE"/>
    <property type="match status" value="1"/>
</dbReference>
<proteinExistence type="inferred from homology"/>
<keyword evidence="5 9" id="KW-0812">Transmembrane</keyword>
<name>U2DYS7_9MOLU</name>
<sequence>MFNLIETVNNLVWGAPLVILCLGAGVYFTLRTKFVQLRFLVEMPRLLFGSKETDKGVSSFQAFALAVSGHVGTGNIAGVAMAIFYGGPGSIFWMWAMAILCSASSFVETTLGQIYKKEINGEYRGGPAFYIDKGLGMRWFAILFAVVSVISIGLFLPMVQSANIADAVSTAFRIDRFIVGIIIMVFLGAVIFGGSRRLVHIAEVIVPFMAVSYLIITILVILLNIQELPRVIQLIIDSAFKRDAVFGGIAGSAISLGVKRGIFSNEAGLGSVPNLTASSDVSHPVKQGLVSAFCVYIDTIFICTSTAFMILITGKFNVANPEGGFLYEGLPGVTRYSEYTQESISAVLNNFGPLFVAISLIFFGFTTFMAYYYQAETNLLYLFDRNKKLTFFINVLRVSTLVSVLISTIYTSEFAWKVGDIGVGIIAWLNIIAILLLHKLSLHALKDYEKQKKEGNDPVYKAKYLKNVECWK</sequence>
<evidence type="ECO:0000313" key="10">
    <source>
        <dbReference type="EMBL" id="ERJ13397.1"/>
    </source>
</evidence>
<evidence type="ECO:0000256" key="9">
    <source>
        <dbReference type="RuleBase" id="RU363064"/>
    </source>
</evidence>
<dbReference type="GO" id="GO:0005283">
    <property type="term" value="F:amino acid:sodium symporter activity"/>
    <property type="evidence" value="ECO:0007669"/>
    <property type="project" value="InterPro"/>
</dbReference>
<comment type="caution">
    <text evidence="10">The sequence shown here is derived from an EMBL/GenBank/DDBJ whole genome shotgun (WGS) entry which is preliminary data.</text>
</comment>
<feature type="transmembrane region" description="Helical" evidence="9">
    <location>
        <begin position="12"/>
        <end position="30"/>
    </location>
</feature>
<dbReference type="FunCoup" id="U2DYS7">
    <property type="interactions" value="9"/>
</dbReference>
<evidence type="ECO:0000256" key="1">
    <source>
        <dbReference type="ARBA" id="ARBA00004651"/>
    </source>
</evidence>
<dbReference type="eggNOG" id="COG1115">
    <property type="taxonomic scope" value="Bacteria"/>
</dbReference>
<keyword evidence="8 9" id="KW-0472">Membrane</keyword>
<evidence type="ECO:0000256" key="4">
    <source>
        <dbReference type="ARBA" id="ARBA00022475"/>
    </source>
</evidence>
<comment type="similarity">
    <text evidence="2 9">Belongs to the alanine or glycine:cation symporter (AGCS) (TC 2.A.25) family.</text>
</comment>
<evidence type="ECO:0000256" key="7">
    <source>
        <dbReference type="ARBA" id="ARBA00022989"/>
    </source>
</evidence>
<feature type="transmembrane region" description="Helical" evidence="9">
    <location>
        <begin position="351"/>
        <end position="373"/>
    </location>
</feature>
<keyword evidence="4 9" id="KW-1003">Cell membrane</keyword>
<evidence type="ECO:0000256" key="8">
    <source>
        <dbReference type="ARBA" id="ARBA00023136"/>
    </source>
</evidence>
<keyword evidence="6 9" id="KW-0769">Symport</keyword>
<dbReference type="STRING" id="1033810.HLPCO_000048"/>
<comment type="subcellular location">
    <subcellularLocation>
        <location evidence="1 9">Cell membrane</location>
        <topology evidence="1 9">Multi-pass membrane protein</topology>
    </subcellularLocation>
</comment>
<dbReference type="InParanoid" id="U2DYS7"/>
<feature type="transmembrane region" description="Helical" evidence="9">
    <location>
        <begin position="289"/>
        <end position="312"/>
    </location>
</feature>
<dbReference type="Pfam" id="PF01235">
    <property type="entry name" value="Na_Ala_symp"/>
    <property type="match status" value="1"/>
</dbReference>
<feature type="transmembrane region" description="Helical" evidence="9">
    <location>
        <begin position="421"/>
        <end position="442"/>
    </location>
</feature>
<dbReference type="PRINTS" id="PR00175">
    <property type="entry name" value="NAALASMPORT"/>
</dbReference>
<organism evidence="10 11">
    <name type="scientific">Haloplasma contractile SSD-17B</name>
    <dbReference type="NCBI Taxonomy" id="1033810"/>
    <lineage>
        <taxon>Bacteria</taxon>
        <taxon>Bacillati</taxon>
        <taxon>Mycoplasmatota</taxon>
        <taxon>Mollicutes</taxon>
        <taxon>Haloplasmatales</taxon>
        <taxon>Haloplasmataceae</taxon>
        <taxon>Haloplasma</taxon>
    </lineage>
</organism>
<dbReference type="RefSeq" id="WP_008826496.1">
    <property type="nucleotide sequence ID" value="NZ_AFNU02000001.1"/>
</dbReference>
<keyword evidence="3 9" id="KW-0813">Transport</keyword>
<dbReference type="Proteomes" id="UP000005707">
    <property type="component" value="Unassembled WGS sequence"/>
</dbReference>
<dbReference type="InterPro" id="IPR001463">
    <property type="entry name" value="Na/Ala_symport"/>
</dbReference>
<accession>U2DYS7</accession>
<reference evidence="10 11" key="2">
    <citation type="journal article" date="2013" name="PLoS ONE">
        <title>INDIGO - INtegrated Data Warehouse of MIcrobial GenOmes with Examples from the Red Sea Extremophiles.</title>
        <authorList>
            <person name="Alam I."/>
            <person name="Antunes A."/>
            <person name="Kamau A.A."/>
            <person name="Ba Alawi W."/>
            <person name="Kalkatawi M."/>
            <person name="Stingl U."/>
            <person name="Bajic V.B."/>
        </authorList>
    </citation>
    <scope>NUCLEOTIDE SEQUENCE [LARGE SCALE GENOMIC DNA]</scope>
    <source>
        <strain evidence="10 11">SSD-17B</strain>
    </source>
</reference>
<dbReference type="AlphaFoldDB" id="U2DYS7"/>
<feature type="transmembrane region" description="Helical" evidence="9">
    <location>
        <begin position="177"/>
        <end position="195"/>
    </location>
</feature>
<feature type="transmembrane region" description="Helical" evidence="9">
    <location>
        <begin position="389"/>
        <end position="409"/>
    </location>
</feature>
<reference evidence="10 11" key="1">
    <citation type="journal article" date="2011" name="J. Bacteriol.">
        <title>Genome sequence of Haloplasma contractile, an unusual contractile bacterium from a deep-sea anoxic brine lake.</title>
        <authorList>
            <person name="Antunes A."/>
            <person name="Alam I."/>
            <person name="El Dorry H."/>
            <person name="Siam R."/>
            <person name="Robertson A."/>
            <person name="Bajic V.B."/>
            <person name="Stingl U."/>
        </authorList>
    </citation>
    <scope>NUCLEOTIDE SEQUENCE [LARGE SCALE GENOMIC DNA]</scope>
    <source>
        <strain evidence="10 11">SSD-17B</strain>
    </source>
</reference>
<feature type="transmembrane region" description="Helical" evidence="9">
    <location>
        <begin position="91"/>
        <end position="115"/>
    </location>
</feature>
<evidence type="ECO:0000256" key="2">
    <source>
        <dbReference type="ARBA" id="ARBA00009261"/>
    </source>
</evidence>
<gene>
    <name evidence="10" type="ORF">HLPCO_000048</name>
</gene>
<keyword evidence="11" id="KW-1185">Reference proteome</keyword>
<dbReference type="PANTHER" id="PTHR30330:SF7">
    <property type="entry name" value="SODIUM_PROTON-DEPENDENT ALANINE CARRIER PROTEIN YRBD-RELATED"/>
    <property type="match status" value="1"/>
</dbReference>
<dbReference type="GO" id="GO:0005886">
    <property type="term" value="C:plasma membrane"/>
    <property type="evidence" value="ECO:0007669"/>
    <property type="project" value="UniProtKB-SubCell"/>
</dbReference>
<evidence type="ECO:0000256" key="3">
    <source>
        <dbReference type="ARBA" id="ARBA00022448"/>
    </source>
</evidence>
<dbReference type="NCBIfam" id="TIGR00835">
    <property type="entry name" value="agcS"/>
    <property type="match status" value="1"/>
</dbReference>
<dbReference type="OrthoDB" id="9804874at2"/>
<protein>
    <submittedName>
        <fullName evidence="10">Sodium-proton-dependent alanine carrier protein</fullName>
    </submittedName>
</protein>
<evidence type="ECO:0000313" key="11">
    <source>
        <dbReference type="Proteomes" id="UP000005707"/>
    </source>
</evidence>
<keyword evidence="7 9" id="KW-1133">Transmembrane helix</keyword>
<dbReference type="FunFam" id="1.20.1740.10:FF:000004">
    <property type="entry name" value="Sodium:alanine symporter family protein"/>
    <property type="match status" value="1"/>
</dbReference>
<dbReference type="EMBL" id="AFNU02000001">
    <property type="protein sequence ID" value="ERJ13397.1"/>
    <property type="molecule type" value="Genomic_DNA"/>
</dbReference>
<evidence type="ECO:0000256" key="6">
    <source>
        <dbReference type="ARBA" id="ARBA00022847"/>
    </source>
</evidence>
<dbReference type="Gene3D" id="1.20.1740.10">
    <property type="entry name" value="Amino acid/polyamine transporter I"/>
    <property type="match status" value="1"/>
</dbReference>